<gene>
    <name evidence="7" type="ORF">BJ878DRAFT_451822</name>
</gene>
<dbReference type="SUPFAM" id="SSF47072">
    <property type="entry name" value="Cysteine alpha-hairpin motif"/>
    <property type="match status" value="1"/>
</dbReference>
<keyword evidence="8" id="KW-1185">Reference proteome</keyword>
<dbReference type="GO" id="GO:0005758">
    <property type="term" value="C:mitochondrial intermembrane space"/>
    <property type="evidence" value="ECO:0007669"/>
    <property type="project" value="UniProtKB-SubCell"/>
</dbReference>
<evidence type="ECO:0000256" key="3">
    <source>
        <dbReference type="ARBA" id="ARBA00019406"/>
    </source>
</evidence>
<comment type="similarity">
    <text evidence="2">Belongs to the CMC4 family.</text>
</comment>
<accession>A0A9P7ZBH1</accession>
<dbReference type="InterPro" id="IPR027179">
    <property type="entry name" value="CMC4"/>
</dbReference>
<keyword evidence="4" id="KW-0496">Mitochondrion</keyword>
<proteinExistence type="inferred from homology"/>
<evidence type="ECO:0000256" key="2">
    <source>
        <dbReference type="ARBA" id="ARBA00009858"/>
    </source>
</evidence>
<reference evidence="7" key="1">
    <citation type="journal article" date="2021" name="IMA Fungus">
        <title>Genomic characterization of three marine fungi, including Emericellopsis atlantica sp. nov. with signatures of a generalist lifestyle and marine biomass degradation.</title>
        <authorList>
            <person name="Hagestad O.C."/>
            <person name="Hou L."/>
            <person name="Andersen J.H."/>
            <person name="Hansen E.H."/>
            <person name="Altermark B."/>
            <person name="Li C."/>
            <person name="Kuhnert E."/>
            <person name="Cox R.J."/>
            <person name="Crous P.W."/>
            <person name="Spatafora J.W."/>
            <person name="Lail K."/>
            <person name="Amirebrahimi M."/>
            <person name="Lipzen A."/>
            <person name="Pangilinan J."/>
            <person name="Andreopoulos W."/>
            <person name="Hayes R.D."/>
            <person name="Ng V."/>
            <person name="Grigoriev I.V."/>
            <person name="Jackson S.A."/>
            <person name="Sutton T.D.S."/>
            <person name="Dobson A.D.W."/>
            <person name="Rama T."/>
        </authorList>
    </citation>
    <scope>NUCLEOTIDE SEQUENCE</scope>
    <source>
        <strain evidence="7">TRa3180A</strain>
    </source>
</reference>
<dbReference type="EMBL" id="MU253744">
    <property type="protein sequence ID" value="KAG9248721.1"/>
    <property type="molecule type" value="Genomic_DNA"/>
</dbReference>
<comment type="subcellular location">
    <subcellularLocation>
        <location evidence="1">Mitochondrion intermembrane space</location>
    </subcellularLocation>
</comment>
<dbReference type="Pfam" id="PF08991">
    <property type="entry name" value="CMC4"/>
    <property type="match status" value="1"/>
</dbReference>
<evidence type="ECO:0000256" key="1">
    <source>
        <dbReference type="ARBA" id="ARBA00004569"/>
    </source>
</evidence>
<evidence type="ECO:0000313" key="7">
    <source>
        <dbReference type="EMBL" id="KAG9248721.1"/>
    </source>
</evidence>
<evidence type="ECO:0000256" key="4">
    <source>
        <dbReference type="ARBA" id="ARBA00023128"/>
    </source>
</evidence>
<comment type="caution">
    <text evidence="7">The sequence shown here is derived from an EMBL/GenBank/DDBJ whole genome shotgun (WGS) entry which is preliminary data.</text>
</comment>
<dbReference type="PANTHER" id="PTHR15590">
    <property type="entry name" value="CX9C MOTIF-CONTAINING PROTEIN 4"/>
    <property type="match status" value="1"/>
</dbReference>
<name>A0A9P7ZBH1_9HELO</name>
<dbReference type="Proteomes" id="UP000887226">
    <property type="component" value="Unassembled WGS sequence"/>
</dbReference>
<evidence type="ECO:0000256" key="6">
    <source>
        <dbReference type="PIRSR" id="PIRSR627179-50"/>
    </source>
</evidence>
<dbReference type="InterPro" id="IPR009069">
    <property type="entry name" value="Cys_alpha_HP_mot_SF"/>
</dbReference>
<feature type="disulfide bond" evidence="6">
    <location>
        <begin position="15"/>
        <end position="46"/>
    </location>
</feature>
<dbReference type="PANTHER" id="PTHR15590:SF0">
    <property type="entry name" value="CX9C MOTIF-CONTAINING PROTEIN 4"/>
    <property type="match status" value="1"/>
</dbReference>
<sequence length="80" mass="8959">MPTSVKEDIETDPPCHSRACAIQECLGKNSYDEAKCQSQISALYDCCNRFYEKNGGEASTTCCPKYGLLKLKMKQRVDSK</sequence>
<dbReference type="OrthoDB" id="13601at2759"/>
<evidence type="ECO:0000256" key="5">
    <source>
        <dbReference type="ARBA" id="ARBA00023157"/>
    </source>
</evidence>
<feature type="disulfide bond" evidence="6">
    <location>
        <begin position="47"/>
        <end position="63"/>
    </location>
</feature>
<evidence type="ECO:0000313" key="8">
    <source>
        <dbReference type="Proteomes" id="UP000887226"/>
    </source>
</evidence>
<organism evidence="7 8">
    <name type="scientific">Calycina marina</name>
    <dbReference type="NCBI Taxonomy" id="1763456"/>
    <lineage>
        <taxon>Eukaryota</taxon>
        <taxon>Fungi</taxon>
        <taxon>Dikarya</taxon>
        <taxon>Ascomycota</taxon>
        <taxon>Pezizomycotina</taxon>
        <taxon>Leotiomycetes</taxon>
        <taxon>Helotiales</taxon>
        <taxon>Pezizellaceae</taxon>
        <taxon>Calycina</taxon>
    </lineage>
</organism>
<dbReference type="Gene3D" id="1.10.287.1130">
    <property type="entry name" value="CytochromE C oxidase copper chaperone"/>
    <property type="match status" value="1"/>
</dbReference>
<dbReference type="AlphaFoldDB" id="A0A9P7ZBH1"/>
<keyword evidence="5 6" id="KW-1015">Disulfide bond</keyword>
<feature type="disulfide bond" evidence="6">
    <location>
        <begin position="25"/>
        <end position="36"/>
    </location>
</feature>
<dbReference type="PROSITE" id="PS51808">
    <property type="entry name" value="CHCH"/>
    <property type="match status" value="1"/>
</dbReference>
<protein>
    <recommendedName>
        <fullName evidence="3">Cx9C motif-containing protein 4, mitochondrial</fullName>
    </recommendedName>
</protein>